<keyword evidence="7" id="KW-1185">Reference proteome</keyword>
<evidence type="ECO:0000259" key="5">
    <source>
        <dbReference type="Pfam" id="PF00135"/>
    </source>
</evidence>
<comment type="similarity">
    <text evidence="4">Belongs to the type-B carboxylesterase/lipase family.</text>
</comment>
<keyword evidence="4" id="KW-0378">Hydrolase</keyword>
<dbReference type="GO" id="GO:0052689">
    <property type="term" value="F:carboxylic ester hydrolase activity"/>
    <property type="evidence" value="ECO:0007669"/>
    <property type="project" value="UniProtKB-KW"/>
</dbReference>
<evidence type="ECO:0000256" key="2">
    <source>
        <dbReference type="ARBA" id="ARBA00023157"/>
    </source>
</evidence>
<evidence type="ECO:0000256" key="1">
    <source>
        <dbReference type="ARBA" id="ARBA00022487"/>
    </source>
</evidence>
<reference evidence="6" key="1">
    <citation type="submission" date="2021-04" db="EMBL/GenBank/DDBJ databases">
        <authorList>
            <person name="Tunstrom K."/>
        </authorList>
    </citation>
    <scope>NUCLEOTIDE SEQUENCE</scope>
</reference>
<comment type="caution">
    <text evidence="6">The sequence shown here is derived from an EMBL/GenBank/DDBJ whole genome shotgun (WGS) entry which is preliminary data.</text>
</comment>
<dbReference type="PANTHER" id="PTHR11559">
    <property type="entry name" value="CARBOXYLESTERASE"/>
    <property type="match status" value="1"/>
</dbReference>
<dbReference type="InterPro" id="IPR019826">
    <property type="entry name" value="Carboxylesterase_B_AS"/>
</dbReference>
<evidence type="ECO:0000313" key="7">
    <source>
        <dbReference type="Proteomes" id="UP000691718"/>
    </source>
</evidence>
<protein>
    <recommendedName>
        <fullName evidence="4">Carboxylic ester hydrolase</fullName>
        <ecNumber evidence="4">3.1.1.-</ecNumber>
    </recommendedName>
</protein>
<evidence type="ECO:0000313" key="6">
    <source>
        <dbReference type="EMBL" id="CAG4963464.1"/>
    </source>
</evidence>
<evidence type="ECO:0000256" key="3">
    <source>
        <dbReference type="ARBA" id="ARBA00023180"/>
    </source>
</evidence>
<keyword evidence="3" id="KW-0325">Glycoprotein</keyword>
<name>A0A8S3WJ92_PARAO</name>
<organism evidence="6 7">
    <name type="scientific">Parnassius apollo</name>
    <name type="common">Apollo butterfly</name>
    <name type="synonym">Papilio apollo</name>
    <dbReference type="NCBI Taxonomy" id="110799"/>
    <lineage>
        <taxon>Eukaryota</taxon>
        <taxon>Metazoa</taxon>
        <taxon>Ecdysozoa</taxon>
        <taxon>Arthropoda</taxon>
        <taxon>Hexapoda</taxon>
        <taxon>Insecta</taxon>
        <taxon>Pterygota</taxon>
        <taxon>Neoptera</taxon>
        <taxon>Endopterygota</taxon>
        <taxon>Lepidoptera</taxon>
        <taxon>Glossata</taxon>
        <taxon>Ditrysia</taxon>
        <taxon>Papilionoidea</taxon>
        <taxon>Papilionidae</taxon>
        <taxon>Parnassiinae</taxon>
        <taxon>Parnassini</taxon>
        <taxon>Parnassius</taxon>
        <taxon>Parnassius</taxon>
    </lineage>
</organism>
<dbReference type="PROSITE" id="PS00122">
    <property type="entry name" value="CARBOXYLESTERASE_B_1"/>
    <property type="match status" value="1"/>
</dbReference>
<dbReference type="AlphaFoldDB" id="A0A8S3WJ92"/>
<dbReference type="Proteomes" id="UP000691718">
    <property type="component" value="Unassembled WGS sequence"/>
</dbReference>
<dbReference type="InterPro" id="IPR050309">
    <property type="entry name" value="Type-B_Carboxylest/Lipase"/>
</dbReference>
<accession>A0A8S3WJ92</accession>
<dbReference type="EMBL" id="CAJQZP010000478">
    <property type="protein sequence ID" value="CAG4963464.1"/>
    <property type="molecule type" value="Genomic_DNA"/>
</dbReference>
<feature type="domain" description="Carboxylesterase type B" evidence="5">
    <location>
        <begin position="45"/>
        <end position="550"/>
    </location>
</feature>
<gene>
    <name evidence="6" type="ORF">PAPOLLO_LOCUS6989</name>
</gene>
<dbReference type="Pfam" id="PF00135">
    <property type="entry name" value="COesterase"/>
    <property type="match status" value="1"/>
</dbReference>
<dbReference type="InterPro" id="IPR002018">
    <property type="entry name" value="CarbesteraseB"/>
</dbReference>
<evidence type="ECO:0000256" key="4">
    <source>
        <dbReference type="RuleBase" id="RU361235"/>
    </source>
</evidence>
<keyword evidence="1" id="KW-0719">Serine esterase</keyword>
<dbReference type="EC" id="3.1.1.-" evidence="4"/>
<dbReference type="OrthoDB" id="3200163at2759"/>
<keyword evidence="2" id="KW-1015">Disulfide bond</keyword>
<sequence length="575" mass="65422">MIMFLLFMDPLHNFIVRELRTIQKDVKWFIHDFTYTDGAQANEARLVNIAQGPVRGYKEQNDTLFAFYGIPYATAPTGDDKFKAPLPPPQWTEPFEAVNKYVVCPQIVYMSLGIDLIQQEDCLIANIYVPDTEEKNLPVVVHVHGGAYQVGYGNLMTAKQLIKDKNIIIVNFNYRLGAHGFLCLGTEDVPGNAGMKDQVALFRWVKENIASFGGNPDDVTINGFSAGSSSVDLHLVSPMTKGLFNKVIPESGASLSVFSVQTDPVENAWKYAKMLNYTNENNDIYDLEFFYKSASYETLTSINILNEPDSTFYFVPCVEREQGEERFLDDAPLKILKSGRNHKLPMLFGFAEMEGLFRVPLFETWFSKMNENFADFLPGDLKFSNLKEKEEVAQRIKEFYFGKKPVSKETIFRYIDYFTDVIFAYGTLKSVQLQVESGNKDIYLYEYSFVDDNVPLVPHTFVRGANHCAQSMAVGDGFFLNAETETIDFINMKQVMRKLWYNFITTGKPVAEGSDLPTWPPTDANGGPHMSLDKTMKLRGPLIQQRFLFWDAIYDKYYAMPTAPAPPRPKTKTKL</sequence>
<proteinExistence type="inferred from homology"/>